<feature type="chain" id="PRO_5036464033" description="Bulb-type lectin domain-containing protein" evidence="1">
    <location>
        <begin position="21"/>
        <end position="428"/>
    </location>
</feature>
<dbReference type="OrthoDB" id="1884773at2759"/>
<evidence type="ECO:0000313" key="5">
    <source>
        <dbReference type="Proteomes" id="UP000886885"/>
    </source>
</evidence>
<dbReference type="EMBL" id="JAAWWB010000021">
    <property type="protein sequence ID" value="KAG6756385.1"/>
    <property type="molecule type" value="Genomic_DNA"/>
</dbReference>
<sequence>MELQLFSLCFLFSISFIAHATVPPSSTFKYVNEGEFGEYISEYGPDYRPLPLGTSPFQLIFYNTTPNAYTLALRMGTVRSESLMRWVWEANRGNPVRENATLSLGEDGNLVLADADGRVAWQTNTANKGVVGLQLLSNGNMVLHDSKGNFMWQSFDSPTDTLLVGQSLRVGGVTRLVSRASETHNSDGAYSLVMEPKRLVMYYKSPNSPKPYIYYAFDSVYNSRLQNATLNCAPNGYDDVASDLTLDLSTGNSMILARPKYNSTLSFLRIGIDGSLKMYTYNNKVDYQAWEETYTLFSRDGFPEGECQLPERCGKFGLCEDSQCVACPLPGGLMGWSKFCEPVKPPACGSKNFYYYKLEGVDHSMSKYASGSGAMKEDDCGKKCSSDCKCLGYFYNKDTSKCWIAYDLQTLTKVANSTHVGYIKAPKQ</sequence>
<name>A0A8X7Z3X8_POPTO</name>
<dbReference type="PROSITE" id="PS50927">
    <property type="entry name" value="BULB_LECTIN"/>
    <property type="match status" value="1"/>
</dbReference>
<evidence type="ECO:0000256" key="1">
    <source>
        <dbReference type="SAM" id="SignalP"/>
    </source>
</evidence>
<dbReference type="CDD" id="cd00028">
    <property type="entry name" value="B_lectin"/>
    <property type="match status" value="1"/>
</dbReference>
<keyword evidence="5" id="KW-1185">Reference proteome</keyword>
<reference evidence="4" key="1">
    <citation type="journal article" date="2020" name="bioRxiv">
        <title>Hybrid origin of Populus tomentosa Carr. identified through genome sequencing and phylogenomic analysis.</title>
        <authorList>
            <person name="An X."/>
            <person name="Gao K."/>
            <person name="Chen Z."/>
            <person name="Li J."/>
            <person name="Yang X."/>
            <person name="Yang X."/>
            <person name="Zhou J."/>
            <person name="Guo T."/>
            <person name="Zhao T."/>
            <person name="Huang S."/>
            <person name="Miao D."/>
            <person name="Khan W.U."/>
            <person name="Rao P."/>
            <person name="Ye M."/>
            <person name="Lei B."/>
            <person name="Liao W."/>
            <person name="Wang J."/>
            <person name="Ji L."/>
            <person name="Li Y."/>
            <person name="Guo B."/>
            <person name="Mustafa N.S."/>
            <person name="Li S."/>
            <person name="Yun Q."/>
            <person name="Keller S.R."/>
            <person name="Mao J."/>
            <person name="Zhang R."/>
            <person name="Strauss S.H."/>
        </authorList>
    </citation>
    <scope>NUCLEOTIDE SEQUENCE</scope>
    <source>
        <strain evidence="4">GM15</strain>
        <tissue evidence="4">Leaf</tissue>
    </source>
</reference>
<organism evidence="4 5">
    <name type="scientific">Populus tomentosa</name>
    <name type="common">Chinese white poplar</name>
    <dbReference type="NCBI Taxonomy" id="118781"/>
    <lineage>
        <taxon>Eukaryota</taxon>
        <taxon>Viridiplantae</taxon>
        <taxon>Streptophyta</taxon>
        <taxon>Embryophyta</taxon>
        <taxon>Tracheophyta</taxon>
        <taxon>Spermatophyta</taxon>
        <taxon>Magnoliopsida</taxon>
        <taxon>eudicotyledons</taxon>
        <taxon>Gunneridae</taxon>
        <taxon>Pentapetalae</taxon>
        <taxon>rosids</taxon>
        <taxon>fabids</taxon>
        <taxon>Malpighiales</taxon>
        <taxon>Salicaceae</taxon>
        <taxon>Saliceae</taxon>
        <taxon>Populus</taxon>
    </lineage>
</organism>
<dbReference type="PANTHER" id="PTHR32444:SF132">
    <property type="entry name" value="S-LOCUS-SPECIFIC GLYCOPROTEIN_EP1"/>
    <property type="match status" value="1"/>
</dbReference>
<dbReference type="InterPro" id="IPR003609">
    <property type="entry name" value="Pan_app"/>
</dbReference>
<protein>
    <recommendedName>
        <fullName evidence="6">Bulb-type lectin domain-containing protein</fullName>
    </recommendedName>
</protein>
<keyword evidence="1" id="KW-0732">Signal</keyword>
<evidence type="ECO:0000259" key="3">
    <source>
        <dbReference type="PROSITE" id="PS50948"/>
    </source>
</evidence>
<dbReference type="CDD" id="cd01098">
    <property type="entry name" value="PAN_AP_plant"/>
    <property type="match status" value="1"/>
</dbReference>
<proteinExistence type="predicted"/>
<evidence type="ECO:0000259" key="2">
    <source>
        <dbReference type="PROSITE" id="PS50927"/>
    </source>
</evidence>
<feature type="signal peptide" evidence="1">
    <location>
        <begin position="1"/>
        <end position="20"/>
    </location>
</feature>
<dbReference type="InterPro" id="IPR035446">
    <property type="entry name" value="SLSG/EP1"/>
</dbReference>
<dbReference type="AlphaFoldDB" id="A0A8X7Z3X8"/>
<dbReference type="Proteomes" id="UP000886885">
    <property type="component" value="Chromosome 11A"/>
</dbReference>
<dbReference type="PIRSF" id="PIRSF002686">
    <property type="entry name" value="SLG"/>
    <property type="match status" value="1"/>
</dbReference>
<dbReference type="InterPro" id="IPR001480">
    <property type="entry name" value="Bulb-type_lectin_dom"/>
</dbReference>
<gene>
    <name evidence="4" type="ORF">POTOM_039813</name>
</gene>
<evidence type="ECO:0000313" key="4">
    <source>
        <dbReference type="EMBL" id="KAG6756385.1"/>
    </source>
</evidence>
<feature type="domain" description="Bulb-type lectin" evidence="2">
    <location>
        <begin position="37"/>
        <end position="156"/>
    </location>
</feature>
<evidence type="ECO:0008006" key="6">
    <source>
        <dbReference type="Google" id="ProtNLM"/>
    </source>
</evidence>
<dbReference type="PROSITE" id="PS50948">
    <property type="entry name" value="PAN"/>
    <property type="match status" value="1"/>
</dbReference>
<accession>A0A8X7Z3X8</accession>
<dbReference type="PANTHER" id="PTHR32444">
    <property type="entry name" value="BULB-TYPE LECTIN DOMAIN-CONTAINING PROTEIN"/>
    <property type="match status" value="1"/>
</dbReference>
<dbReference type="SMART" id="SM00108">
    <property type="entry name" value="B_lectin"/>
    <property type="match status" value="1"/>
</dbReference>
<feature type="domain" description="Apple" evidence="3">
    <location>
        <begin position="348"/>
        <end position="427"/>
    </location>
</feature>
<comment type="caution">
    <text evidence="4">The sequence shown here is derived from an EMBL/GenBank/DDBJ whole genome shotgun (WGS) entry which is preliminary data.</text>
</comment>
<dbReference type="Pfam" id="PF01453">
    <property type="entry name" value="B_lectin"/>
    <property type="match status" value="1"/>
</dbReference>